<protein>
    <submittedName>
        <fullName evidence="1">Uncharacterized protein</fullName>
    </submittedName>
</protein>
<keyword evidence="2" id="KW-1185">Reference proteome</keyword>
<evidence type="ECO:0000313" key="2">
    <source>
        <dbReference type="Proteomes" id="UP000243459"/>
    </source>
</evidence>
<dbReference type="Gramene" id="ONK66468">
    <property type="protein sequence ID" value="ONK66468"/>
    <property type="gene ID" value="A4U43_C06F8420"/>
</dbReference>
<reference evidence="2" key="1">
    <citation type="journal article" date="2017" name="Nat. Commun.">
        <title>The asparagus genome sheds light on the origin and evolution of a young Y chromosome.</title>
        <authorList>
            <person name="Harkess A."/>
            <person name="Zhou J."/>
            <person name="Xu C."/>
            <person name="Bowers J.E."/>
            <person name="Van der Hulst R."/>
            <person name="Ayyampalayam S."/>
            <person name="Mercati F."/>
            <person name="Riccardi P."/>
            <person name="McKain M.R."/>
            <person name="Kakrana A."/>
            <person name="Tang H."/>
            <person name="Ray J."/>
            <person name="Groenendijk J."/>
            <person name="Arikit S."/>
            <person name="Mathioni S.M."/>
            <person name="Nakano M."/>
            <person name="Shan H."/>
            <person name="Telgmann-Rauber A."/>
            <person name="Kanno A."/>
            <person name="Yue Z."/>
            <person name="Chen H."/>
            <person name="Li W."/>
            <person name="Chen Y."/>
            <person name="Xu X."/>
            <person name="Zhang Y."/>
            <person name="Luo S."/>
            <person name="Chen H."/>
            <person name="Gao J."/>
            <person name="Mao Z."/>
            <person name="Pires J.C."/>
            <person name="Luo M."/>
            <person name="Kudrna D."/>
            <person name="Wing R.A."/>
            <person name="Meyers B.C."/>
            <person name="Yi K."/>
            <person name="Kong H."/>
            <person name="Lavrijsen P."/>
            <person name="Sunseri F."/>
            <person name="Falavigna A."/>
            <person name="Ye Y."/>
            <person name="Leebens-Mack J.H."/>
            <person name="Chen G."/>
        </authorList>
    </citation>
    <scope>NUCLEOTIDE SEQUENCE [LARGE SCALE GENOMIC DNA]</scope>
    <source>
        <strain evidence="2">cv. DH0086</strain>
    </source>
</reference>
<proteinExistence type="predicted"/>
<accession>A0A5P1EKE1</accession>
<dbReference type="Proteomes" id="UP000243459">
    <property type="component" value="Chromosome 6"/>
</dbReference>
<name>A0A5P1EKE1_ASPOF</name>
<evidence type="ECO:0000313" key="1">
    <source>
        <dbReference type="EMBL" id="ONK66468.1"/>
    </source>
</evidence>
<gene>
    <name evidence="1" type="ORF">A4U43_C06F8420</name>
</gene>
<dbReference type="AlphaFoldDB" id="A0A5P1EKE1"/>
<organism evidence="1 2">
    <name type="scientific">Asparagus officinalis</name>
    <name type="common">Garden asparagus</name>
    <dbReference type="NCBI Taxonomy" id="4686"/>
    <lineage>
        <taxon>Eukaryota</taxon>
        <taxon>Viridiplantae</taxon>
        <taxon>Streptophyta</taxon>
        <taxon>Embryophyta</taxon>
        <taxon>Tracheophyta</taxon>
        <taxon>Spermatophyta</taxon>
        <taxon>Magnoliopsida</taxon>
        <taxon>Liliopsida</taxon>
        <taxon>Asparagales</taxon>
        <taxon>Asparagaceae</taxon>
        <taxon>Asparagoideae</taxon>
        <taxon>Asparagus</taxon>
    </lineage>
</organism>
<dbReference type="EMBL" id="CM007386">
    <property type="protein sequence ID" value="ONK66468.1"/>
    <property type="molecule type" value="Genomic_DNA"/>
</dbReference>
<sequence>MEVEGEKEGERRWILSLSLSPSLPLPLSFLKVFWKLYGREEMEMVTVKDLKFCLSPALTFLPRSMVILSVVSLLPRVGGSSSGGGGRRPILAGQRLKMKVNKQV</sequence>